<accession>A0A6S6UJX3</accession>
<reference evidence="1" key="1">
    <citation type="submission" date="2020-01" db="EMBL/GenBank/DDBJ databases">
        <authorList>
            <person name="Meier V. D."/>
            <person name="Meier V D."/>
        </authorList>
    </citation>
    <scope>NUCLEOTIDE SEQUENCE</scope>
    <source>
        <strain evidence="1">HLG_WM_MAG_10</strain>
    </source>
</reference>
<sequence>KLFKIKEKIGYTKRQLTQESVEKLEQEIKICSSVVNQDWLMTNLSRLVF</sequence>
<protein>
    <submittedName>
        <fullName evidence="1">Uncharacterized protein</fullName>
    </submittedName>
</protein>
<name>A0A6S6UJX3_9BACT</name>
<gene>
    <name evidence="1" type="ORF">HELGO_WM26499</name>
</gene>
<evidence type="ECO:0000313" key="1">
    <source>
        <dbReference type="EMBL" id="CAA6830087.1"/>
    </source>
</evidence>
<dbReference type="AlphaFoldDB" id="A0A6S6UJX3"/>
<proteinExistence type="predicted"/>
<dbReference type="EMBL" id="CACVAQ010000533">
    <property type="protein sequence ID" value="CAA6830087.1"/>
    <property type="molecule type" value="Genomic_DNA"/>
</dbReference>
<organism evidence="1">
    <name type="scientific">uncultured Aureispira sp</name>
    <dbReference type="NCBI Taxonomy" id="1331704"/>
    <lineage>
        <taxon>Bacteria</taxon>
        <taxon>Pseudomonadati</taxon>
        <taxon>Bacteroidota</taxon>
        <taxon>Saprospiria</taxon>
        <taxon>Saprospirales</taxon>
        <taxon>Saprospiraceae</taxon>
        <taxon>Aureispira</taxon>
        <taxon>environmental samples</taxon>
    </lineage>
</organism>
<feature type="non-terminal residue" evidence="1">
    <location>
        <position position="1"/>
    </location>
</feature>